<dbReference type="NCBIfam" id="TIGR01344">
    <property type="entry name" value="malate_syn_A"/>
    <property type="match status" value="1"/>
</dbReference>
<evidence type="ECO:0000256" key="9">
    <source>
        <dbReference type="ARBA" id="ARBA00062394"/>
    </source>
</evidence>
<feature type="domain" description="Malate synthase N-terminal" evidence="13">
    <location>
        <begin position="13"/>
        <end position="76"/>
    </location>
</feature>
<dbReference type="EC" id="2.3.3.9" evidence="3 11"/>
<comment type="catalytic activity">
    <reaction evidence="8 11">
        <text>glyoxylate + acetyl-CoA + H2O = (S)-malate + CoA + H(+)</text>
        <dbReference type="Rhea" id="RHEA:18181"/>
        <dbReference type="ChEBI" id="CHEBI:15377"/>
        <dbReference type="ChEBI" id="CHEBI:15378"/>
        <dbReference type="ChEBI" id="CHEBI:15589"/>
        <dbReference type="ChEBI" id="CHEBI:36655"/>
        <dbReference type="ChEBI" id="CHEBI:57287"/>
        <dbReference type="ChEBI" id="CHEBI:57288"/>
        <dbReference type="EC" id="2.3.3.9"/>
    </reaction>
</comment>
<comment type="subunit">
    <text evidence="9">Interacts with PEX9.</text>
</comment>
<dbReference type="InterPro" id="IPR046363">
    <property type="entry name" value="MS_N_TIM-barrel_dom"/>
</dbReference>
<dbReference type="GO" id="GO:0005782">
    <property type="term" value="C:peroxisomal matrix"/>
    <property type="evidence" value="ECO:0007669"/>
    <property type="project" value="UniProtKB-SubCell"/>
</dbReference>
<keyword evidence="16" id="KW-1185">Reference proteome</keyword>
<dbReference type="GO" id="GO:0006099">
    <property type="term" value="P:tricarboxylic acid cycle"/>
    <property type="evidence" value="ECO:0007669"/>
    <property type="project" value="UniProtKB-KW"/>
</dbReference>
<dbReference type="Gene3D" id="1.20.1220.12">
    <property type="entry name" value="Malate synthase, domain III"/>
    <property type="match status" value="1"/>
</dbReference>
<dbReference type="AlphaFoldDB" id="A0A1D2VL26"/>
<dbReference type="Gene3D" id="3.20.20.360">
    <property type="entry name" value="Malate synthase, domain 3"/>
    <property type="match status" value="1"/>
</dbReference>
<dbReference type="GO" id="GO:0004474">
    <property type="term" value="F:malate synthase activity"/>
    <property type="evidence" value="ECO:0007669"/>
    <property type="project" value="UniProtKB-EC"/>
</dbReference>
<evidence type="ECO:0000256" key="11">
    <source>
        <dbReference type="RuleBase" id="RU000555"/>
    </source>
</evidence>
<dbReference type="STRING" id="1344418.A0A1D2VL26"/>
<feature type="domain" description="Malate synthase C-terminal" evidence="14">
    <location>
        <begin position="427"/>
        <end position="542"/>
    </location>
</feature>
<dbReference type="Pfam" id="PF01274">
    <property type="entry name" value="MS_TIM-barrel"/>
    <property type="match status" value="1"/>
</dbReference>
<dbReference type="SUPFAM" id="SSF51645">
    <property type="entry name" value="Malate synthase G"/>
    <property type="match status" value="1"/>
</dbReference>
<dbReference type="Pfam" id="PF20656">
    <property type="entry name" value="MS_N"/>
    <property type="match status" value="1"/>
</dbReference>
<dbReference type="InterPro" id="IPR011076">
    <property type="entry name" value="Malate_synth_sf"/>
</dbReference>
<evidence type="ECO:0000256" key="1">
    <source>
        <dbReference type="ARBA" id="ARBA00004253"/>
    </source>
</evidence>
<accession>A0A1D2VL26</accession>
<evidence type="ECO:0000313" key="15">
    <source>
        <dbReference type="EMBL" id="ODV62302.1"/>
    </source>
</evidence>
<gene>
    <name evidence="15" type="ORF">ASCRUDRAFT_32369</name>
</gene>
<dbReference type="GeneID" id="30963990"/>
<reference evidence="16" key="1">
    <citation type="submission" date="2016-05" db="EMBL/GenBank/DDBJ databases">
        <title>Comparative genomics of biotechnologically important yeasts.</title>
        <authorList>
            <consortium name="DOE Joint Genome Institute"/>
            <person name="Riley R."/>
            <person name="Haridas S."/>
            <person name="Wolfe K.H."/>
            <person name="Lopes M.R."/>
            <person name="Hittinger C.T."/>
            <person name="Goker M."/>
            <person name="Salamov A."/>
            <person name="Wisecaver J."/>
            <person name="Long T.M."/>
            <person name="Aerts A.L."/>
            <person name="Barry K."/>
            <person name="Choi C."/>
            <person name="Clum A."/>
            <person name="Coughlan A.Y."/>
            <person name="Deshpande S."/>
            <person name="Douglass A.P."/>
            <person name="Hanson S.J."/>
            <person name="Klenk H.-P."/>
            <person name="Labutti K."/>
            <person name="Lapidus A."/>
            <person name="Lindquist E."/>
            <person name="Lipzen A."/>
            <person name="Meier-Kolthoff J.P."/>
            <person name="Ohm R.A."/>
            <person name="Otillar R.P."/>
            <person name="Pangilinan J."/>
            <person name="Peng Y."/>
            <person name="Rokas A."/>
            <person name="Rosa C.A."/>
            <person name="Scheuner C."/>
            <person name="Sibirny A.A."/>
            <person name="Slot J.C."/>
            <person name="Stielow J.B."/>
            <person name="Sun H."/>
            <person name="Kurtzman C.P."/>
            <person name="Blackwell M."/>
            <person name="Grigoriev I.V."/>
            <person name="Jeffries T.W."/>
        </authorList>
    </citation>
    <scope>NUCLEOTIDE SEQUENCE [LARGE SCALE GENOMIC DNA]</scope>
    <source>
        <strain evidence="16">DSM 1968</strain>
    </source>
</reference>
<comment type="similarity">
    <text evidence="2 11">Belongs to the malate synthase family.</text>
</comment>
<evidence type="ECO:0000256" key="4">
    <source>
        <dbReference type="ARBA" id="ARBA00022435"/>
    </source>
</evidence>
<dbReference type="CDD" id="cd00727">
    <property type="entry name" value="malate_synt_A"/>
    <property type="match status" value="1"/>
</dbReference>
<sequence>MTFPPKVEDVLRGVEVKAAVSKEGKKVLNVETQVFLSCLHRNFNERRLELLKQRDEFVKRIDEGEVLPNFLAETKYIREDRNWRGPSLGKGLEERKVEITGPVHEKKMVINGLNSKVSAYMADFEDSLSPTWNNLMNGQVNLYEAVRKSIEIKGEEGGNKKQYKLNNKEELPTLIVRPRGLHLDEKHVLVDGKAMSGSIFDFGVYFFNNGKETIKQESGPYFYLPKLEHHLEAKLWNDIFNYSQDYIGMKRGSIRATVLIETLPAVFQMDEIIYQLREHSSGLNCGRWDYLFSYMKTFKNDKRFVLPNRSLVNMSVGFMRSYVELLIDTCHKRGVHAMGGMAALIPIKNDKEMNAKAMKSIKEDKLREVLAGHDGTWIAHPGIAPIAYEVFNKYIPGPNQMQHEKKKKREISNFDLLSPFIDEGIISEEGIRLNIRAGIIYSENWLKGVGCVAINYLMEDAATAEVSRLQLHQWVKFNVKTDENKRVDKEYVARLFEEESRKLIESNRANEEVINKAAQYFKEGCVGEKFHKFLTTMLYDEITTVGRSFSESKL</sequence>
<dbReference type="EMBL" id="KV454477">
    <property type="protein sequence ID" value="ODV62302.1"/>
    <property type="molecule type" value="Genomic_DNA"/>
</dbReference>
<comment type="pathway">
    <text evidence="11">Carbohydrate metabolism; glyoxylate cycle; (S)-malate from isocitrate: step 2/2.</text>
</comment>
<keyword evidence="7" id="KW-0576">Peroxisome</keyword>
<dbReference type="FunFam" id="3.20.20.360:FF:000001">
    <property type="entry name" value="Malate synthase"/>
    <property type="match status" value="1"/>
</dbReference>
<dbReference type="InParanoid" id="A0A1D2VL26"/>
<dbReference type="InterPro" id="IPR048355">
    <property type="entry name" value="MS_C"/>
</dbReference>
<dbReference type="InterPro" id="IPR019830">
    <property type="entry name" value="Malate_synthase_CS"/>
</dbReference>
<keyword evidence="4 11" id="KW-0329">Glyoxylate bypass</keyword>
<comment type="subcellular location">
    <subcellularLocation>
        <location evidence="1">Peroxisome matrix</location>
    </subcellularLocation>
</comment>
<evidence type="ECO:0000256" key="6">
    <source>
        <dbReference type="ARBA" id="ARBA00022679"/>
    </source>
</evidence>
<dbReference type="PANTHER" id="PTHR42902:SF1">
    <property type="entry name" value="MALATE SYNTHASE 1-RELATED"/>
    <property type="match status" value="1"/>
</dbReference>
<evidence type="ECO:0000256" key="5">
    <source>
        <dbReference type="ARBA" id="ARBA00022532"/>
    </source>
</evidence>
<dbReference type="FunFam" id="1.20.1220.12:FF:000001">
    <property type="entry name" value="Malate synthase"/>
    <property type="match status" value="1"/>
</dbReference>
<dbReference type="RefSeq" id="XP_020048609.1">
    <property type="nucleotide sequence ID" value="XM_020190354.1"/>
</dbReference>
<dbReference type="InterPro" id="IPR044856">
    <property type="entry name" value="Malate_synth_C_sf"/>
</dbReference>
<organism evidence="15 16">
    <name type="scientific">Ascoidea rubescens DSM 1968</name>
    <dbReference type="NCBI Taxonomy" id="1344418"/>
    <lineage>
        <taxon>Eukaryota</taxon>
        <taxon>Fungi</taxon>
        <taxon>Dikarya</taxon>
        <taxon>Ascomycota</taxon>
        <taxon>Saccharomycotina</taxon>
        <taxon>Saccharomycetes</taxon>
        <taxon>Ascoideaceae</taxon>
        <taxon>Ascoidea</taxon>
    </lineage>
</organism>
<evidence type="ECO:0000259" key="14">
    <source>
        <dbReference type="Pfam" id="PF20659"/>
    </source>
</evidence>
<evidence type="ECO:0000259" key="12">
    <source>
        <dbReference type="Pfam" id="PF01274"/>
    </source>
</evidence>
<dbReference type="Pfam" id="PF20659">
    <property type="entry name" value="MS_C"/>
    <property type="match status" value="1"/>
</dbReference>
<dbReference type="UniPathway" id="UPA00703">
    <property type="reaction ID" value="UER00720"/>
</dbReference>
<dbReference type="OrthoDB" id="186072at2759"/>
<name>A0A1D2VL26_9ASCO</name>
<feature type="domain" description="Malate synthase TIM barrel" evidence="12">
    <location>
        <begin position="173"/>
        <end position="418"/>
    </location>
</feature>
<evidence type="ECO:0000256" key="7">
    <source>
        <dbReference type="ARBA" id="ARBA00023140"/>
    </source>
</evidence>
<dbReference type="InterPro" id="IPR006252">
    <property type="entry name" value="Malate_synthA"/>
</dbReference>
<protein>
    <recommendedName>
        <fullName evidence="3 11">Malate synthase</fullName>
        <ecNumber evidence="3 11">2.3.3.9</ecNumber>
    </recommendedName>
</protein>
<dbReference type="InterPro" id="IPR048356">
    <property type="entry name" value="MS_N"/>
</dbReference>
<dbReference type="Proteomes" id="UP000095038">
    <property type="component" value="Unassembled WGS sequence"/>
</dbReference>
<evidence type="ECO:0000256" key="10">
    <source>
        <dbReference type="PIRSR" id="PIRSR001363-1"/>
    </source>
</evidence>
<evidence type="ECO:0000256" key="2">
    <source>
        <dbReference type="ARBA" id="ARBA00006394"/>
    </source>
</evidence>
<keyword evidence="5 11" id="KW-0816">Tricarboxylic acid cycle</keyword>
<feature type="active site" description="Proton donor" evidence="10">
    <location>
        <position position="460"/>
    </location>
</feature>
<feature type="active site" description="Proton acceptor" evidence="10">
    <location>
        <position position="177"/>
    </location>
</feature>
<dbReference type="InterPro" id="IPR001465">
    <property type="entry name" value="Malate_synthase_TIM"/>
</dbReference>
<dbReference type="GO" id="GO:0006097">
    <property type="term" value="P:glyoxylate cycle"/>
    <property type="evidence" value="ECO:0007669"/>
    <property type="project" value="UniProtKB-UniPathway"/>
</dbReference>
<evidence type="ECO:0000259" key="13">
    <source>
        <dbReference type="Pfam" id="PF20656"/>
    </source>
</evidence>
<dbReference type="PANTHER" id="PTHR42902">
    <property type="entry name" value="MALATE SYNTHASE"/>
    <property type="match status" value="1"/>
</dbReference>
<dbReference type="PROSITE" id="PS00510">
    <property type="entry name" value="MALATE_SYNTHASE"/>
    <property type="match status" value="1"/>
</dbReference>
<evidence type="ECO:0000256" key="3">
    <source>
        <dbReference type="ARBA" id="ARBA00012636"/>
    </source>
</evidence>
<evidence type="ECO:0000313" key="16">
    <source>
        <dbReference type="Proteomes" id="UP000095038"/>
    </source>
</evidence>
<keyword evidence="6 11" id="KW-0808">Transferase</keyword>
<dbReference type="PIRSF" id="PIRSF001363">
    <property type="entry name" value="Malate_synth"/>
    <property type="match status" value="1"/>
</dbReference>
<proteinExistence type="inferred from homology"/>
<evidence type="ECO:0000256" key="8">
    <source>
        <dbReference type="ARBA" id="ARBA00047918"/>
    </source>
</evidence>